<keyword evidence="3" id="KW-0378">Hydrolase</keyword>
<dbReference type="SUPFAM" id="SSF50630">
    <property type="entry name" value="Acid proteases"/>
    <property type="match status" value="1"/>
</dbReference>
<evidence type="ECO:0000259" key="5">
    <source>
        <dbReference type="PROSITE" id="PS51767"/>
    </source>
</evidence>
<keyword evidence="4" id="KW-0472">Membrane</keyword>
<feature type="domain" description="Peptidase A1" evidence="5">
    <location>
        <begin position="100"/>
        <end position="476"/>
    </location>
</feature>
<dbReference type="PANTHER" id="PTHR47967">
    <property type="entry name" value="OS07G0603500 PROTEIN-RELATED"/>
    <property type="match status" value="1"/>
</dbReference>
<comment type="caution">
    <text evidence="6">The sequence shown here is derived from an EMBL/GenBank/DDBJ whole genome shotgun (WGS) entry which is preliminary data.</text>
</comment>
<accession>A0AAV0FC36</accession>
<gene>
    <name evidence="6" type="ORF">CEPIT_LOCUS32598</name>
</gene>
<comment type="similarity">
    <text evidence="1">Belongs to the peptidase A1 family.</text>
</comment>
<dbReference type="AlphaFoldDB" id="A0AAV0FC36"/>
<evidence type="ECO:0000256" key="1">
    <source>
        <dbReference type="ARBA" id="ARBA00007447"/>
    </source>
</evidence>
<proteinExistence type="inferred from homology"/>
<feature type="transmembrane region" description="Helical" evidence="4">
    <location>
        <begin position="21"/>
        <end position="41"/>
    </location>
</feature>
<evidence type="ECO:0000256" key="3">
    <source>
        <dbReference type="ARBA" id="ARBA00022801"/>
    </source>
</evidence>
<dbReference type="InterPro" id="IPR032799">
    <property type="entry name" value="TAXi_C"/>
</dbReference>
<dbReference type="InterPro" id="IPR051708">
    <property type="entry name" value="Plant_Aspart_Prot_A1"/>
</dbReference>
<dbReference type="GO" id="GO:0008233">
    <property type="term" value="F:peptidase activity"/>
    <property type="evidence" value="ECO:0007669"/>
    <property type="project" value="UniProtKB-KW"/>
</dbReference>
<organism evidence="6 7">
    <name type="scientific">Cuscuta epithymum</name>
    <dbReference type="NCBI Taxonomy" id="186058"/>
    <lineage>
        <taxon>Eukaryota</taxon>
        <taxon>Viridiplantae</taxon>
        <taxon>Streptophyta</taxon>
        <taxon>Embryophyta</taxon>
        <taxon>Tracheophyta</taxon>
        <taxon>Spermatophyta</taxon>
        <taxon>Magnoliopsida</taxon>
        <taxon>eudicotyledons</taxon>
        <taxon>Gunneridae</taxon>
        <taxon>Pentapetalae</taxon>
        <taxon>asterids</taxon>
        <taxon>lamiids</taxon>
        <taxon>Solanales</taxon>
        <taxon>Convolvulaceae</taxon>
        <taxon>Cuscuteae</taxon>
        <taxon>Cuscuta</taxon>
        <taxon>Cuscuta subgen. Cuscuta</taxon>
    </lineage>
</organism>
<name>A0AAV0FC36_9ASTE</name>
<evidence type="ECO:0000256" key="2">
    <source>
        <dbReference type="ARBA" id="ARBA00022670"/>
    </source>
</evidence>
<dbReference type="InterPro" id="IPR021109">
    <property type="entry name" value="Peptidase_aspartic_dom_sf"/>
</dbReference>
<evidence type="ECO:0000313" key="6">
    <source>
        <dbReference type="EMBL" id="CAH9132976.1"/>
    </source>
</evidence>
<evidence type="ECO:0000313" key="7">
    <source>
        <dbReference type="Proteomes" id="UP001152523"/>
    </source>
</evidence>
<evidence type="ECO:0000256" key="4">
    <source>
        <dbReference type="SAM" id="Phobius"/>
    </source>
</evidence>
<keyword evidence="4" id="KW-0812">Transmembrane</keyword>
<dbReference type="InterPro" id="IPR032861">
    <property type="entry name" value="TAXi_N"/>
</dbReference>
<dbReference type="GO" id="GO:0006508">
    <property type="term" value="P:proteolysis"/>
    <property type="evidence" value="ECO:0007669"/>
    <property type="project" value="UniProtKB-KW"/>
</dbReference>
<dbReference type="EMBL" id="CAMAPF010000974">
    <property type="protein sequence ID" value="CAH9132976.1"/>
    <property type="molecule type" value="Genomic_DNA"/>
</dbReference>
<dbReference type="Gene3D" id="2.40.70.10">
    <property type="entry name" value="Acid Proteases"/>
    <property type="match status" value="2"/>
</dbReference>
<dbReference type="InterPro" id="IPR033121">
    <property type="entry name" value="PEPTIDASE_A1"/>
</dbReference>
<dbReference type="PROSITE" id="PS51767">
    <property type="entry name" value="PEPTIDASE_A1"/>
    <property type="match status" value="1"/>
</dbReference>
<reference evidence="6" key="1">
    <citation type="submission" date="2022-07" db="EMBL/GenBank/DDBJ databases">
        <authorList>
            <person name="Macas J."/>
            <person name="Novak P."/>
            <person name="Neumann P."/>
        </authorList>
    </citation>
    <scope>NUCLEOTIDE SEQUENCE</scope>
</reference>
<protein>
    <recommendedName>
        <fullName evidence="5">Peptidase A1 domain-containing protein</fullName>
    </recommendedName>
</protein>
<keyword evidence="4" id="KW-1133">Transmembrane helix</keyword>
<dbReference type="Pfam" id="PF14541">
    <property type="entry name" value="TAXi_C"/>
    <property type="match status" value="1"/>
</dbReference>
<dbReference type="Pfam" id="PF14543">
    <property type="entry name" value="TAXi_N"/>
    <property type="match status" value="1"/>
</dbReference>
<sequence>MGCARLIKMMANGKANGHGAFKFLLTSYLFSMILSINWPFVCSASQQGMARLNVIHRLGQGYGKVDRSTMMSKLLRSQKARLDASGDRRLANVSSTFGIHTMQVKLGSKKTNLSLVLDTGSHLTWTQCQPCTEEDDGLSQCFNQSGPIYDPSKSTKYSDVLFDSTACSDVYQATGLTASAVRSTNDTLICGYNVYYAEDVDSRSTGNLGVDQLKFLGSEEEEDGGAFNLTFGCGHNNNLSGRLDAAGVMGLAQSNLSIVSQMSKEVRKCFSYCLPTENGTGGYAAFGCRRPKTPTGQHVGYTNLTEPPPGVDVNNYVSGLYYVDLTNISVNGKALEMNCTAGFRHAVGMFVDSASPISILPPTVYAALNKSFSDHMKDYRRAPGNESGILDNCYNFTNRPNPTIPNISFTFGGGMEVVLHRSAVMVPVSADRTSKVCLGFGANKNDMYNVTGVFGNLQQQTLEMFYDLEGGTLGFSQDSCT</sequence>
<keyword evidence="2" id="KW-0645">Protease</keyword>
<dbReference type="Proteomes" id="UP001152523">
    <property type="component" value="Unassembled WGS sequence"/>
</dbReference>
<keyword evidence="7" id="KW-1185">Reference proteome</keyword>